<dbReference type="EMBL" id="BLXZ01000001">
    <property type="protein sequence ID" value="GFO66845.1"/>
    <property type="molecule type" value="Genomic_DNA"/>
</dbReference>
<dbReference type="InterPro" id="IPR012902">
    <property type="entry name" value="N_methyl_site"/>
</dbReference>
<dbReference type="InterPro" id="IPR032092">
    <property type="entry name" value="PilW"/>
</dbReference>
<accession>A0A6V8N2S0</accession>
<dbReference type="AlphaFoldDB" id="A0A6V8N2S0"/>
<reference evidence="3" key="1">
    <citation type="submission" date="2020-06" db="EMBL/GenBank/DDBJ databases">
        <title>Draft genomic sequecing of Geomonas sp. Red745.</title>
        <authorList>
            <person name="Itoh H."/>
            <person name="Xu Z.X."/>
            <person name="Ushijima N."/>
            <person name="Masuda Y."/>
            <person name="Shiratori Y."/>
            <person name="Senoo K."/>
        </authorList>
    </citation>
    <scope>NUCLEOTIDE SEQUENCE [LARGE SCALE GENOMIC DNA]</scope>
    <source>
        <strain evidence="3">Red745</strain>
    </source>
</reference>
<evidence type="ECO:0000256" key="1">
    <source>
        <dbReference type="SAM" id="Phobius"/>
    </source>
</evidence>
<sequence length="397" mass="42873">MYLRNNRGFTLVEVLVAMGIFLTIMMITASSFESIAKHTVQQSKSAETLQEGIVGLEVLRSDLKQAGFGLPWTVTGIGAGYKEAQIATGDYPAAGFWPATTPPGSATNWVTSFNDAPSSAPRAVQSANTAFNVGSDGQGSKYLVIKSMLVGTSTAARKWTNVAYANGTRKATLQWTDSSRNFASDDRVVVVKNSLTSVPPARQLLTSAGTFSTTFANFTTLTTNHLDGDSYEVYGVDRVDPSAPFNRADFYVMTPASGMPAECAPHTGILYKGVLNHATGSFTQIPLLDCVADLQVVYGVDASLSGTGTVNDHLTDLSGKSAEDIRNQVCEIRVYLLSHEGKKDLGYTYPSPYVTVGENFGGSVKGRTFDLQTQVGTDWQHYRWKVHTIVVRPKNLF</sequence>
<dbReference type="Proteomes" id="UP000587586">
    <property type="component" value="Unassembled WGS sequence"/>
</dbReference>
<keyword evidence="1" id="KW-0472">Membrane</keyword>
<dbReference type="GO" id="GO:0043683">
    <property type="term" value="P:type IV pilus assembly"/>
    <property type="evidence" value="ECO:0007669"/>
    <property type="project" value="InterPro"/>
</dbReference>
<dbReference type="NCBIfam" id="TIGR02532">
    <property type="entry name" value="IV_pilin_GFxxxE"/>
    <property type="match status" value="1"/>
</dbReference>
<keyword evidence="1" id="KW-1133">Transmembrane helix</keyword>
<evidence type="ECO:0000313" key="3">
    <source>
        <dbReference type="Proteomes" id="UP000587586"/>
    </source>
</evidence>
<keyword evidence="3" id="KW-1185">Reference proteome</keyword>
<evidence type="ECO:0000313" key="2">
    <source>
        <dbReference type="EMBL" id="GFO66845.1"/>
    </source>
</evidence>
<dbReference type="Pfam" id="PF07963">
    <property type="entry name" value="N_methyl"/>
    <property type="match status" value="1"/>
</dbReference>
<gene>
    <name evidence="2" type="primary">pilW-2_2</name>
    <name evidence="2" type="ORF">GMLC_04240</name>
</gene>
<comment type="caution">
    <text evidence="2">The sequence shown here is derived from an EMBL/GenBank/DDBJ whole genome shotgun (WGS) entry which is preliminary data.</text>
</comment>
<proteinExistence type="predicted"/>
<feature type="transmembrane region" description="Helical" evidence="1">
    <location>
        <begin position="12"/>
        <end position="32"/>
    </location>
</feature>
<name>A0A6V8N2S0_9BACT</name>
<dbReference type="PROSITE" id="PS00409">
    <property type="entry name" value="PROKAR_NTER_METHYL"/>
    <property type="match status" value="1"/>
</dbReference>
<keyword evidence="1" id="KW-0812">Transmembrane</keyword>
<organism evidence="2 3">
    <name type="scientific">Geomonas limicola</name>
    <dbReference type="NCBI Taxonomy" id="2740186"/>
    <lineage>
        <taxon>Bacteria</taxon>
        <taxon>Pseudomonadati</taxon>
        <taxon>Thermodesulfobacteriota</taxon>
        <taxon>Desulfuromonadia</taxon>
        <taxon>Geobacterales</taxon>
        <taxon>Geobacteraceae</taxon>
        <taxon>Geomonas</taxon>
    </lineage>
</organism>
<dbReference type="RefSeq" id="WP_183359375.1">
    <property type="nucleotide sequence ID" value="NZ_BLXZ01000001.1"/>
</dbReference>
<protein>
    <submittedName>
        <fullName evidence="2">Type IV pilus minor pilin PilW</fullName>
    </submittedName>
</protein>
<dbReference type="Pfam" id="PF16074">
    <property type="entry name" value="PilW"/>
    <property type="match status" value="1"/>
</dbReference>